<gene>
    <name evidence="1" type="ORF">SBU_000358</name>
    <name evidence="2" type="ORF">SBU_000372</name>
</gene>
<sequence length="98" mass="11531">MYVGFGYSSRSEKDAFNKAMKILKEMGAKMNSISLDRYYSTRKTLKVFGKETAVYVIPKKNLARIGFDWLIRQKREDRREMALFAVGLWHTVFAIRVR</sequence>
<comment type="caution">
    <text evidence="2">The sequence shown here is derived from an EMBL/GenBank/DDBJ whole genome shotgun (WGS) entry which is preliminary data.</text>
</comment>
<evidence type="ECO:0000313" key="2">
    <source>
        <dbReference type="EMBL" id="OFV67079.1"/>
    </source>
</evidence>
<accession>A0A1F2P6Y4</accession>
<reference evidence="2 3" key="1">
    <citation type="submission" date="2016-05" db="EMBL/GenBank/DDBJ databases">
        <title>Microbial consortia oxidize butane by reversing methanogenesis.</title>
        <authorList>
            <person name="Laso-Perez R."/>
            <person name="Richter M."/>
            <person name="Wegener G."/>
            <person name="Musat F."/>
        </authorList>
    </citation>
    <scope>NUCLEOTIDE SEQUENCE [LARGE SCALE GENOMIC DNA]</scope>
    <source>
        <strain evidence="2">BOX1</strain>
    </source>
</reference>
<proteinExistence type="predicted"/>
<dbReference type="Proteomes" id="UP000185779">
    <property type="component" value="Unassembled WGS sequence"/>
</dbReference>
<keyword evidence="3" id="KW-1185">Reference proteome</keyword>
<dbReference type="AlphaFoldDB" id="A0A1F2P6Y4"/>
<protein>
    <submittedName>
        <fullName evidence="2">Transposase</fullName>
    </submittedName>
</protein>
<evidence type="ECO:0000313" key="1">
    <source>
        <dbReference type="EMBL" id="OFV67065.1"/>
    </source>
</evidence>
<dbReference type="PATRIC" id="fig|1839936.3.peg.360"/>
<dbReference type="EMBL" id="LYOR01000001">
    <property type="protein sequence ID" value="OFV67079.1"/>
    <property type="molecule type" value="Genomic_DNA"/>
</dbReference>
<evidence type="ECO:0000313" key="3">
    <source>
        <dbReference type="Proteomes" id="UP000185779"/>
    </source>
</evidence>
<name>A0A1F2P6Y4_9EURY</name>
<organism evidence="2 3">
    <name type="scientific">Candidatus Syntropharchaeum butanivorans</name>
    <dbReference type="NCBI Taxonomy" id="1839936"/>
    <lineage>
        <taxon>Archaea</taxon>
        <taxon>Methanobacteriati</taxon>
        <taxon>Methanobacteriota</taxon>
        <taxon>Stenosarchaea group</taxon>
        <taxon>Methanomicrobia</taxon>
        <taxon>Methanosarcinales</taxon>
        <taxon>ANME-2 cluster</taxon>
        <taxon>Candidatus Syntropharchaeum</taxon>
    </lineage>
</organism>
<dbReference type="EMBL" id="LYOR01000001">
    <property type="protein sequence ID" value="OFV67065.1"/>
    <property type="molecule type" value="Genomic_DNA"/>
</dbReference>